<proteinExistence type="predicted"/>
<sequence length="115" mass="13053">MKKIFLIASLVFFCFQSYANNGLERNNEIYKTSFNNLSVNQNIDLKMISELKFDKVENHSILISKSNNEDVYDCEITIKGNFEGNQVDVVVTIYDVSWAGCQTLKAAVKVLLATM</sequence>
<keyword evidence="3" id="KW-1185">Reference proteome</keyword>
<evidence type="ECO:0000313" key="2">
    <source>
        <dbReference type="EMBL" id="OYQ50848.1"/>
    </source>
</evidence>
<gene>
    <name evidence="2" type="ORF">CHX27_00620</name>
</gene>
<reference evidence="2 3" key="1">
    <citation type="submission" date="2017-07" db="EMBL/GenBank/DDBJ databases">
        <title>Flavobacterium cyanobacteriorum sp. nov., isolated from cyanobacterial aggregates in a eutrophic lake.</title>
        <authorList>
            <person name="Cai H."/>
        </authorList>
    </citation>
    <scope>NUCLEOTIDE SEQUENCE [LARGE SCALE GENOMIC DNA]</scope>
    <source>
        <strain evidence="2 3">TH167</strain>
    </source>
</reference>
<feature type="signal peptide" evidence="1">
    <location>
        <begin position="1"/>
        <end position="19"/>
    </location>
</feature>
<name>A0A256AAZ0_9FLAO</name>
<dbReference type="RefSeq" id="WP_094484852.1">
    <property type="nucleotide sequence ID" value="NZ_NOXX01000055.1"/>
</dbReference>
<protein>
    <submittedName>
        <fullName evidence="2">Uncharacterized protein</fullName>
    </submittedName>
</protein>
<evidence type="ECO:0000313" key="3">
    <source>
        <dbReference type="Proteomes" id="UP000216035"/>
    </source>
</evidence>
<organism evidence="2 3">
    <name type="scientific">Flavobacterium aurantiibacter</name>
    <dbReference type="NCBI Taxonomy" id="2023067"/>
    <lineage>
        <taxon>Bacteria</taxon>
        <taxon>Pseudomonadati</taxon>
        <taxon>Bacteroidota</taxon>
        <taxon>Flavobacteriia</taxon>
        <taxon>Flavobacteriales</taxon>
        <taxon>Flavobacteriaceae</taxon>
        <taxon>Flavobacterium</taxon>
    </lineage>
</organism>
<comment type="caution">
    <text evidence="2">The sequence shown here is derived from an EMBL/GenBank/DDBJ whole genome shotgun (WGS) entry which is preliminary data.</text>
</comment>
<evidence type="ECO:0000256" key="1">
    <source>
        <dbReference type="SAM" id="SignalP"/>
    </source>
</evidence>
<dbReference type="AlphaFoldDB" id="A0A256AAZ0"/>
<feature type="chain" id="PRO_5012626475" evidence="1">
    <location>
        <begin position="20"/>
        <end position="115"/>
    </location>
</feature>
<dbReference type="Proteomes" id="UP000216035">
    <property type="component" value="Unassembled WGS sequence"/>
</dbReference>
<dbReference type="EMBL" id="NOXX01000055">
    <property type="protein sequence ID" value="OYQ50848.1"/>
    <property type="molecule type" value="Genomic_DNA"/>
</dbReference>
<keyword evidence="1" id="KW-0732">Signal</keyword>
<accession>A0A256AAZ0</accession>